<reference evidence="10 11" key="1">
    <citation type="journal article" date="2019" name="ISME J.">
        <title>Insights into ecological role of a new deltaproteobacterial order Candidatus Acidulodesulfobacterales by metagenomics and metatranscriptomics.</title>
        <authorList>
            <person name="Tan S."/>
            <person name="Liu J."/>
            <person name="Fang Y."/>
            <person name="Hedlund B.P."/>
            <person name="Lian Z.H."/>
            <person name="Huang L.Y."/>
            <person name="Li J.T."/>
            <person name="Huang L.N."/>
            <person name="Li W.J."/>
            <person name="Jiang H.C."/>
            <person name="Dong H.L."/>
            <person name="Shu W.S."/>
        </authorList>
    </citation>
    <scope>NUCLEOTIDE SEQUENCE [LARGE SCALE GENOMIC DNA]</scope>
    <source>
        <strain evidence="10">AP1</strain>
    </source>
</reference>
<feature type="domain" description="EF-hand" evidence="9">
    <location>
        <begin position="95"/>
        <end position="130"/>
    </location>
</feature>
<sequence length="382" mass="41683">MRPEVKAAMEPFFMEEYGNAQSIHNLGDAPREALDKARLQAASLFNCNVNEVIFTSSGSESNNLAIKGAALARMDKGKHIIASSIEHFSVLNALKSLEKLGFEINLVPVDKDGFVNPEDVKKAMKKDTILVSITNASNEIGTIQNIKEISNIVHEYGNGAYMHTDANTSCGFIETDVKELGVDMLSAAPHRFYGPKGSGLFYLKKGTRVMPLIDGGIQEFGRRAGTENVPAIVGAGVACELAKNELNKRKEHLLSIQKYIIDGVLSSIDEVYLNGNREKRLPNNINFVVKYIEGESMLMWLNNSGIMVASGSACTSKILKSSHVLTAIGVDAALAQGSLLISLGEDNTIEDAKFFVEQLSPIVQKLRNMSPLYEEAKKETVK</sequence>
<evidence type="ECO:0000256" key="3">
    <source>
        <dbReference type="ARBA" id="ARBA00022679"/>
    </source>
</evidence>
<dbReference type="Gene3D" id="3.40.640.10">
    <property type="entry name" value="Type I PLP-dependent aspartate aminotransferase-like (Major domain)"/>
    <property type="match status" value="1"/>
</dbReference>
<evidence type="ECO:0000256" key="2">
    <source>
        <dbReference type="ARBA" id="ARBA00006490"/>
    </source>
</evidence>
<dbReference type="PIRSF" id="PIRSF005572">
    <property type="entry name" value="NifS"/>
    <property type="match status" value="1"/>
</dbReference>
<dbReference type="Gene3D" id="1.10.260.50">
    <property type="match status" value="1"/>
</dbReference>
<keyword evidence="4" id="KW-0479">Metal-binding</keyword>
<dbReference type="SUPFAM" id="SSF53383">
    <property type="entry name" value="PLP-dependent transferases"/>
    <property type="match status" value="1"/>
</dbReference>
<dbReference type="GO" id="GO:0031071">
    <property type="term" value="F:cysteine desulfurase activity"/>
    <property type="evidence" value="ECO:0007669"/>
    <property type="project" value="UniProtKB-EC"/>
</dbReference>
<comment type="similarity">
    <text evidence="2">Belongs to the class-V pyridoxal-phosphate-dependent aminotransferase family. NifS/IscS subfamily.</text>
</comment>
<dbReference type="InterPro" id="IPR016454">
    <property type="entry name" value="Cysteine_dSase"/>
</dbReference>
<organism evidence="10 11">
    <name type="scientific">Candidatus Acididesulfobacter diazotrophicus</name>
    <dbReference type="NCBI Taxonomy" id="2597226"/>
    <lineage>
        <taxon>Bacteria</taxon>
        <taxon>Deltaproteobacteria</taxon>
        <taxon>Candidatus Acidulodesulfobacterales</taxon>
        <taxon>Candidatus Acididesulfobacter</taxon>
    </lineage>
</organism>
<gene>
    <name evidence="10" type="ORF">EVG15_07840</name>
</gene>
<comment type="catalytic activity">
    <reaction evidence="8">
        <text>(sulfur carrier)-H + L-cysteine = (sulfur carrier)-SH + L-alanine</text>
        <dbReference type="Rhea" id="RHEA:43892"/>
        <dbReference type="Rhea" id="RHEA-COMP:14737"/>
        <dbReference type="Rhea" id="RHEA-COMP:14739"/>
        <dbReference type="ChEBI" id="CHEBI:29917"/>
        <dbReference type="ChEBI" id="CHEBI:35235"/>
        <dbReference type="ChEBI" id="CHEBI:57972"/>
        <dbReference type="ChEBI" id="CHEBI:64428"/>
        <dbReference type="EC" id="2.8.1.7"/>
    </reaction>
</comment>
<keyword evidence="7" id="KW-0411">Iron-sulfur</keyword>
<dbReference type="InterPro" id="IPR015422">
    <property type="entry name" value="PyrdxlP-dep_Trfase_small"/>
</dbReference>
<evidence type="ECO:0000256" key="4">
    <source>
        <dbReference type="ARBA" id="ARBA00022723"/>
    </source>
</evidence>
<keyword evidence="3" id="KW-0808">Transferase</keyword>
<dbReference type="GO" id="GO:0051536">
    <property type="term" value="F:iron-sulfur cluster binding"/>
    <property type="evidence" value="ECO:0007669"/>
    <property type="project" value="UniProtKB-KW"/>
</dbReference>
<proteinExistence type="inferred from homology"/>
<dbReference type="InterPro" id="IPR002048">
    <property type="entry name" value="EF_hand_dom"/>
</dbReference>
<dbReference type="PROSITE" id="PS50222">
    <property type="entry name" value="EF_HAND_2"/>
    <property type="match status" value="1"/>
</dbReference>
<keyword evidence="5" id="KW-0663">Pyridoxal phosphate</keyword>
<dbReference type="GO" id="GO:0005509">
    <property type="term" value="F:calcium ion binding"/>
    <property type="evidence" value="ECO:0007669"/>
    <property type="project" value="InterPro"/>
</dbReference>
<accession>A0A519BLE0</accession>
<comment type="caution">
    <text evidence="10">The sequence shown here is derived from an EMBL/GenBank/DDBJ whole genome shotgun (WGS) entry which is preliminary data.</text>
</comment>
<dbReference type="InterPro" id="IPR015424">
    <property type="entry name" value="PyrdxlP-dep_Trfase"/>
</dbReference>
<comment type="cofactor">
    <cofactor evidence="1">
        <name>pyridoxal 5'-phosphate</name>
        <dbReference type="ChEBI" id="CHEBI:597326"/>
    </cofactor>
</comment>
<evidence type="ECO:0000256" key="7">
    <source>
        <dbReference type="ARBA" id="ARBA00023014"/>
    </source>
</evidence>
<dbReference type="Pfam" id="PF00266">
    <property type="entry name" value="Aminotran_5"/>
    <property type="match status" value="1"/>
</dbReference>
<evidence type="ECO:0000256" key="6">
    <source>
        <dbReference type="ARBA" id="ARBA00023004"/>
    </source>
</evidence>
<dbReference type="Gene3D" id="3.90.1150.10">
    <property type="entry name" value="Aspartate Aminotransferase, domain 1"/>
    <property type="match status" value="1"/>
</dbReference>
<evidence type="ECO:0000256" key="5">
    <source>
        <dbReference type="ARBA" id="ARBA00022898"/>
    </source>
</evidence>
<dbReference type="Proteomes" id="UP000319296">
    <property type="component" value="Unassembled WGS sequence"/>
</dbReference>
<dbReference type="PANTHER" id="PTHR11601">
    <property type="entry name" value="CYSTEINE DESULFURYLASE FAMILY MEMBER"/>
    <property type="match status" value="1"/>
</dbReference>
<dbReference type="PANTHER" id="PTHR11601:SF34">
    <property type="entry name" value="CYSTEINE DESULFURASE"/>
    <property type="match status" value="1"/>
</dbReference>
<protein>
    <submittedName>
        <fullName evidence="10">Cysteine desulfurase</fullName>
    </submittedName>
</protein>
<evidence type="ECO:0000313" key="10">
    <source>
        <dbReference type="EMBL" id="RZD18092.1"/>
    </source>
</evidence>
<dbReference type="InterPro" id="IPR000192">
    <property type="entry name" value="Aminotrans_V_dom"/>
</dbReference>
<dbReference type="EMBL" id="SGBB01000015">
    <property type="protein sequence ID" value="RZD18092.1"/>
    <property type="molecule type" value="Genomic_DNA"/>
</dbReference>
<dbReference type="AlphaFoldDB" id="A0A519BLE0"/>
<name>A0A519BLE0_9DELT</name>
<keyword evidence="6" id="KW-0408">Iron</keyword>
<evidence type="ECO:0000256" key="1">
    <source>
        <dbReference type="ARBA" id="ARBA00001933"/>
    </source>
</evidence>
<evidence type="ECO:0000259" key="9">
    <source>
        <dbReference type="PROSITE" id="PS50222"/>
    </source>
</evidence>
<dbReference type="InterPro" id="IPR015421">
    <property type="entry name" value="PyrdxlP-dep_Trfase_major"/>
</dbReference>
<evidence type="ECO:0000256" key="8">
    <source>
        <dbReference type="ARBA" id="ARBA00050776"/>
    </source>
</evidence>
<evidence type="ECO:0000313" key="11">
    <source>
        <dbReference type="Proteomes" id="UP000319296"/>
    </source>
</evidence>